<evidence type="ECO:0000313" key="2">
    <source>
        <dbReference type="EMBL" id="SMC42090.1"/>
    </source>
</evidence>
<dbReference type="InterPro" id="IPR023832">
    <property type="entry name" value="His_triad_protein"/>
</dbReference>
<evidence type="ECO:0000313" key="3">
    <source>
        <dbReference type="Proteomes" id="UP000243884"/>
    </source>
</evidence>
<dbReference type="OrthoDB" id="3264350at2"/>
<dbReference type="AlphaFoldDB" id="A0A1W1Z0X6"/>
<dbReference type="Proteomes" id="UP000243884">
    <property type="component" value="Unassembled WGS sequence"/>
</dbReference>
<feature type="region of interest" description="Disordered" evidence="1">
    <location>
        <begin position="151"/>
        <end position="172"/>
    </location>
</feature>
<evidence type="ECO:0000256" key="1">
    <source>
        <dbReference type="SAM" id="MobiDB-lite"/>
    </source>
</evidence>
<keyword evidence="3" id="KW-1185">Reference proteome</keyword>
<gene>
    <name evidence="2" type="ORF">SAMN04487984_1036</name>
</gene>
<organism evidence="2 3">
    <name type="scientific">Aerococcus suis</name>
    <dbReference type="NCBI Taxonomy" id="371602"/>
    <lineage>
        <taxon>Bacteria</taxon>
        <taxon>Bacillati</taxon>
        <taxon>Bacillota</taxon>
        <taxon>Bacilli</taxon>
        <taxon>Lactobacillales</taxon>
        <taxon>Aerococcaceae</taxon>
        <taxon>Aerococcus</taxon>
    </lineage>
</organism>
<accession>A0A1W1Z0X6</accession>
<sequence length="172" mass="19770">MKKMNKRWLVVGIVVIAIALIAGGYVTWQNHERSSSDNRVSYVVDEDNLSEENSSTEDKTPAEIDEEEHIDAEQIVAKILPDGYATSHGDHYHYYSGHVPANSLFSEDLILDQSIENFSDDNILYEIDNGWIVRKGDDYYVVLDDPNNRQNIRSESEIEAQHHNREHNDDDH</sequence>
<name>A0A1W1Z0X6_9LACT</name>
<proteinExistence type="predicted"/>
<protein>
    <submittedName>
        <fullName evidence="2">Histidine triad protein</fullName>
    </submittedName>
</protein>
<dbReference type="EMBL" id="FWXK01000005">
    <property type="protein sequence ID" value="SMC42090.1"/>
    <property type="molecule type" value="Genomic_DNA"/>
</dbReference>
<dbReference type="RefSeq" id="WP_084099164.1">
    <property type="nucleotide sequence ID" value="NZ_FWXK01000005.1"/>
</dbReference>
<reference evidence="3" key="1">
    <citation type="submission" date="2017-04" db="EMBL/GenBank/DDBJ databases">
        <authorList>
            <person name="Varghese N."/>
            <person name="Submissions S."/>
        </authorList>
    </citation>
    <scope>NUCLEOTIDE SEQUENCE [LARGE SCALE GENOMIC DNA]</scope>
    <source>
        <strain evidence="3">DSM 21500</strain>
    </source>
</reference>
<dbReference type="NCBIfam" id="TIGR01363">
    <property type="entry name" value="strep_his_triad"/>
    <property type="match status" value="1"/>
</dbReference>
<feature type="compositionally biased region" description="Basic and acidic residues" evidence="1">
    <location>
        <begin position="152"/>
        <end position="172"/>
    </location>
</feature>
<dbReference type="STRING" id="371602.SAMN04487984_1036"/>